<dbReference type="GeneID" id="64632669"/>
<evidence type="ECO:0000313" key="2">
    <source>
        <dbReference type="EMBL" id="KAG1808016.1"/>
    </source>
</evidence>
<dbReference type="OrthoDB" id="3239511at2759"/>
<comment type="caution">
    <text evidence="2">The sequence shown here is derived from an EMBL/GenBank/DDBJ whole genome shotgun (WGS) entry which is preliminary data.</text>
</comment>
<proteinExistence type="predicted"/>
<dbReference type="RefSeq" id="XP_041188401.1">
    <property type="nucleotide sequence ID" value="XM_041338653.1"/>
</dbReference>
<name>A0A9P7E114_9AGAM</name>
<evidence type="ECO:0000256" key="1">
    <source>
        <dbReference type="SAM" id="SignalP"/>
    </source>
</evidence>
<evidence type="ECO:0000313" key="3">
    <source>
        <dbReference type="Proteomes" id="UP000807769"/>
    </source>
</evidence>
<dbReference type="EMBL" id="JABBWG010000040">
    <property type="protein sequence ID" value="KAG1808016.1"/>
    <property type="molecule type" value="Genomic_DNA"/>
</dbReference>
<dbReference type="Pfam" id="PF18759">
    <property type="entry name" value="Plavaka"/>
    <property type="match status" value="1"/>
</dbReference>
<reference evidence="2" key="1">
    <citation type="journal article" date="2020" name="New Phytol.">
        <title>Comparative genomics reveals dynamic genome evolution in host specialist ectomycorrhizal fungi.</title>
        <authorList>
            <person name="Lofgren L.A."/>
            <person name="Nguyen N.H."/>
            <person name="Vilgalys R."/>
            <person name="Ruytinx J."/>
            <person name="Liao H.L."/>
            <person name="Branco S."/>
            <person name="Kuo A."/>
            <person name="LaButti K."/>
            <person name="Lipzen A."/>
            <person name="Andreopoulos W."/>
            <person name="Pangilinan J."/>
            <person name="Riley R."/>
            <person name="Hundley H."/>
            <person name="Na H."/>
            <person name="Barry K."/>
            <person name="Grigoriev I.V."/>
            <person name="Stajich J.E."/>
            <person name="Kennedy P.G."/>
        </authorList>
    </citation>
    <scope>NUCLEOTIDE SEQUENCE</scope>
    <source>
        <strain evidence="2">MN1</strain>
    </source>
</reference>
<accession>A0A9P7E114</accession>
<sequence>MQQVFLVLVPMVLLSMWWWVTVSICSLRHRVNEQPAIPDDDGNLQYREYQLDDIKVEHHPKSGIPTKIFAFKPNAKPWRPFRSRLEFDIAEIALEVVLNNEQTDRLIDICCRCAVQSEKFTFKNHKDVCAKWDAVSQCLTGFTKDVIWIPFADKTWDFDVYHRDLWEWATDLLCDPHLFPYFHFDAQCLVKFNGQSFEQFIDKPFTAQDFWDAQSQLPHSAKPLAFILYTDKTKLSSFGTAKGYPIVARLANLPTHIHNSQGMGGGYIVGWLPVVKEDKAHAGKLAWANFKATVWHKSFERILSLLTAKSKTGQWLECLDIVQCWFFLLILILSSNFEEQSTMALTHGVRALWPCPVCLVPHDKLSDMLHCYPWEAAEEREEVLKDYGLRDVINSFSTVSSTDVHHALSWDKLHFHSGGLWSDHLWKTSQVDKSYQAFPHWRDQKHPNQVMNISFTDNSTHEDISKVLNFFHSTLHLLKYHYQMIVYATHNILTEAYCPLGYLLLHCVQLYLELDMYASLEVHMMETISSGQHTHLAFAALLQQYINKTAKSDKNWNFLKLHMGLHIFNDVEAKGATRNYNTKPNKKMHGSLKDSYLLHTNFHDVAEQILHINMWQVAADHICHRLFEFDDHQHQLDEEDLLEEEDFLATVIERPVSTSNSFHMKLRSKQPPLTFDVIQMAHQADQAFINFRVKLNDFLYVLLPSLSIPLPEGKHIHLRGTDEITEHRFICINYESMVNWHQNTDYLRSNPHFFGSPHFDCIFIRLTENKVIFGWLVFCFECLVGNNTFPLALVHPFDVPTGLHTRKDKDLNLYRVRARPRAQAQFFPVRSFICGALLIVDGPSDYLIVDTADTDMFLHIKMMHLEPGHIMHI</sequence>
<feature type="chain" id="PRO_5040375473" description="CxC2-like cysteine cluster KDZ transposase-associated domain-containing protein" evidence="1">
    <location>
        <begin position="24"/>
        <end position="873"/>
    </location>
</feature>
<dbReference type="AlphaFoldDB" id="A0A9P7E114"/>
<evidence type="ECO:0008006" key="4">
    <source>
        <dbReference type="Google" id="ProtNLM"/>
    </source>
</evidence>
<feature type="signal peptide" evidence="1">
    <location>
        <begin position="1"/>
        <end position="23"/>
    </location>
</feature>
<protein>
    <recommendedName>
        <fullName evidence="4">CxC2-like cysteine cluster KDZ transposase-associated domain-containing protein</fullName>
    </recommendedName>
</protein>
<organism evidence="2 3">
    <name type="scientific">Suillus subaureus</name>
    <dbReference type="NCBI Taxonomy" id="48587"/>
    <lineage>
        <taxon>Eukaryota</taxon>
        <taxon>Fungi</taxon>
        <taxon>Dikarya</taxon>
        <taxon>Basidiomycota</taxon>
        <taxon>Agaricomycotina</taxon>
        <taxon>Agaricomycetes</taxon>
        <taxon>Agaricomycetidae</taxon>
        <taxon>Boletales</taxon>
        <taxon>Suillineae</taxon>
        <taxon>Suillaceae</taxon>
        <taxon>Suillus</taxon>
    </lineage>
</organism>
<dbReference type="Proteomes" id="UP000807769">
    <property type="component" value="Unassembled WGS sequence"/>
</dbReference>
<keyword evidence="3" id="KW-1185">Reference proteome</keyword>
<keyword evidence="1" id="KW-0732">Signal</keyword>
<gene>
    <name evidence="2" type="ORF">BJ212DRAFT_1449158</name>
</gene>
<dbReference type="InterPro" id="IPR041078">
    <property type="entry name" value="Plavaka"/>
</dbReference>